<evidence type="ECO:0000313" key="4">
    <source>
        <dbReference type="Proteomes" id="UP000380386"/>
    </source>
</evidence>
<feature type="transmembrane region" description="Helical" evidence="1">
    <location>
        <begin position="108"/>
        <end position="132"/>
    </location>
</feature>
<evidence type="ECO:0000313" key="2">
    <source>
        <dbReference type="EMBL" id="MQS45098.1"/>
    </source>
</evidence>
<dbReference type="InterPro" id="IPR010380">
    <property type="entry name" value="DUF975"/>
</dbReference>
<keyword evidence="1" id="KW-0472">Membrane</keyword>
<dbReference type="RefSeq" id="WP_125704395.1">
    <property type="nucleotide sequence ID" value="NZ_JBHTOO010000004.1"/>
</dbReference>
<keyword evidence="5" id="KW-1185">Reference proteome</keyword>
<feature type="transmembrane region" description="Helical" evidence="1">
    <location>
        <begin position="183"/>
        <end position="205"/>
    </location>
</feature>
<organism evidence="3 4">
    <name type="scientific">Companilactobacillus mishanensis</name>
    <dbReference type="NCBI Taxonomy" id="2486008"/>
    <lineage>
        <taxon>Bacteria</taxon>
        <taxon>Bacillati</taxon>
        <taxon>Bacillota</taxon>
        <taxon>Bacilli</taxon>
        <taxon>Lactobacillales</taxon>
        <taxon>Lactobacillaceae</taxon>
        <taxon>Companilactobacillus</taxon>
    </lineage>
</organism>
<evidence type="ECO:0000256" key="1">
    <source>
        <dbReference type="SAM" id="Phobius"/>
    </source>
</evidence>
<name>A0A5P0ZHY6_9LACO</name>
<reference evidence="2" key="2">
    <citation type="submission" date="2019-05" db="EMBL/GenBank/DDBJ databases">
        <authorList>
            <person name="Schuster J.A."/>
            <person name="Ehrmann M.A."/>
        </authorList>
    </citation>
    <scope>NUCLEOTIDE SEQUENCE</scope>
    <source>
        <strain evidence="2">TMW 1.2098</strain>
    </source>
</reference>
<dbReference type="EMBL" id="VDFN01000004">
    <property type="protein sequence ID" value="MQS45098.1"/>
    <property type="molecule type" value="Genomic_DNA"/>
</dbReference>
<comment type="caution">
    <text evidence="3">The sequence shown here is derived from an EMBL/GenBank/DDBJ whole genome shotgun (WGS) entry which is preliminary data.</text>
</comment>
<dbReference type="AlphaFoldDB" id="A0A5P0ZHY6"/>
<accession>A0A5P0ZHY6</accession>
<dbReference type="OrthoDB" id="9784844at2"/>
<keyword evidence="1" id="KW-0812">Transmembrane</keyword>
<proteinExistence type="predicted"/>
<reference evidence="4 5" key="1">
    <citation type="journal article" date="2019" name="Syst. Appl. Microbiol.">
        <title>Polyphasic characterization of two novel Lactobacillus spp. isolated from blown salami packages: Description of Lactobacillus halodurans sp. nov. and Lactobacillus salsicarnum sp. nov.</title>
        <authorList>
            <person name="Schuster J.A."/>
            <person name="Klingl A."/>
            <person name="Vogel R.F."/>
            <person name="Ehrmann M.A."/>
        </authorList>
    </citation>
    <scope>NUCLEOTIDE SEQUENCE [LARGE SCALE GENOMIC DNA]</scope>
    <source>
        <strain evidence="2 5">TMW 1.2098</strain>
        <strain evidence="3 4">TMW 1.2118</strain>
    </source>
</reference>
<dbReference type="PANTHER" id="PTHR40076:SF1">
    <property type="entry name" value="MEMBRANE PROTEIN"/>
    <property type="match status" value="1"/>
</dbReference>
<dbReference type="Proteomes" id="UP000436655">
    <property type="component" value="Unassembled WGS sequence"/>
</dbReference>
<keyword evidence="1" id="KW-1133">Transmembrane helix</keyword>
<dbReference type="Pfam" id="PF06161">
    <property type="entry name" value="DUF975"/>
    <property type="match status" value="1"/>
</dbReference>
<dbReference type="EMBL" id="VDFM01000006">
    <property type="protein sequence ID" value="MQS52654.1"/>
    <property type="molecule type" value="Genomic_DNA"/>
</dbReference>
<evidence type="ECO:0000313" key="3">
    <source>
        <dbReference type="EMBL" id="MQS52654.1"/>
    </source>
</evidence>
<sequence length="224" mass="25836">MQNYKTRYQLKKEVKSLLAGRWGDGILLFILPYLFIFILSSGNVWVTVNGPTYHSTTGVGTFLISMFVMLLAAGAMFRGIDWVRNPELQFQALESNFSLFRNPDWWKVILISLLTYVFTFLWSLLLIIPGIIKGIAYSQAFYIYKDLRDKGQAGGYQISDYITKSRQLMDGHKADYFVLQLSFLGWVLLGIVTFGIALIWIVPYYNLTMANFYRDLIDNNDKIV</sequence>
<protein>
    <submittedName>
        <fullName evidence="3">DUF975 family protein</fullName>
    </submittedName>
</protein>
<evidence type="ECO:0000313" key="5">
    <source>
        <dbReference type="Proteomes" id="UP000436655"/>
    </source>
</evidence>
<dbReference type="PANTHER" id="PTHR40076">
    <property type="entry name" value="MEMBRANE PROTEIN-RELATED"/>
    <property type="match status" value="1"/>
</dbReference>
<dbReference type="Proteomes" id="UP000380386">
    <property type="component" value="Unassembled WGS sequence"/>
</dbReference>
<feature type="transmembrane region" description="Helical" evidence="1">
    <location>
        <begin position="21"/>
        <end position="39"/>
    </location>
</feature>
<feature type="transmembrane region" description="Helical" evidence="1">
    <location>
        <begin position="59"/>
        <end position="77"/>
    </location>
</feature>
<gene>
    <name evidence="3" type="ORF">FHL02_06430</name>
    <name evidence="2" type="ORF">FHL03_06330</name>
</gene>